<name>A0A7C4VRV1_9BACT</name>
<sequence length="627" mass="69444">MKKGQKPIAHSLLPIAPIFTIKWCRSAIQVPDVPAETRRSDWIIHRNPVTERSLSIKPYGPSVDVYFPSADLGWIPEAHRPPIAGASALLEAARTAKEPLAVVSTPKGPALAQGGTFVDVRTAALDKAIFPVIRILFPLSADQWGHSAFKQTWNLRYAYVLGSMARGISSIEMVRAAAEAGMMGFFGAAGIPPDELNGWVDRAVREIAPRPFGFNLIHSPFDPELESHVVDGYLRAGIDRIEASAYMNLTPALVRYRLSGIHVDPSGRIVCPNRVMAKVSREEVARKFLSPAPDKLVAFLVDSGRLTRHQADLARRVPMCDALTAEADSGGHTDNRPAIALFPTISALRDRLVHQHGFDRPLFLGLAGGIGTPHAVAAAFAMGADYVQTGSINQSCVEAGVAPEIRKLLCETRQADVAMAPSADMFEMGVNVQVLKRGTWFAQKAQKLYELYRRYESLEALPESVRQTLEKEYFRRSLEAEWESTRAYFQVRKPDEILRAERDPKHRMALVFRSYLGQSSLWAKQAVAERRMDYQIWCGPAMGAFNAWAEGTPFEDPDNRKVVDVALALLREAAVLQQVNDMQRAIQDEERFRMTVGFGRFSKPDGSDRVRVISGNRMPAASMEGAQ</sequence>
<dbReference type="PANTHER" id="PTHR32332:SF20">
    <property type="entry name" value="2-NITROPROPANE DIOXYGENASE-LIKE PROTEIN"/>
    <property type="match status" value="1"/>
</dbReference>
<feature type="domain" description="[Acyl-carrier-protein] S-malonyltransferase-like inserted helical" evidence="1">
    <location>
        <begin position="455"/>
        <end position="534"/>
    </location>
</feature>
<dbReference type="AlphaFoldDB" id="A0A7C4VRV1"/>
<dbReference type="Pfam" id="PF21607">
    <property type="entry name" value="FabD_helical_ins"/>
    <property type="match status" value="1"/>
</dbReference>
<dbReference type="InterPro" id="IPR049489">
    <property type="entry name" value="FabD-like_helical_ins"/>
</dbReference>
<dbReference type="SUPFAM" id="SSF51395">
    <property type="entry name" value="FMN-linked oxidoreductases"/>
    <property type="match status" value="1"/>
</dbReference>
<reference evidence="2" key="1">
    <citation type="journal article" date="2020" name="mSystems">
        <title>Genome- and Community-Level Interaction Insights into Carbon Utilization and Element Cycling Functions of Hydrothermarchaeota in Hydrothermal Sediment.</title>
        <authorList>
            <person name="Zhou Z."/>
            <person name="Liu Y."/>
            <person name="Xu W."/>
            <person name="Pan J."/>
            <person name="Luo Z.H."/>
            <person name="Li M."/>
        </authorList>
    </citation>
    <scope>NUCLEOTIDE SEQUENCE [LARGE SCALE GENOMIC DNA]</scope>
    <source>
        <strain evidence="2">SpSt-477</strain>
    </source>
</reference>
<proteinExistence type="predicted"/>
<evidence type="ECO:0000313" key="2">
    <source>
        <dbReference type="EMBL" id="HGU34271.1"/>
    </source>
</evidence>
<dbReference type="InterPro" id="IPR014179">
    <property type="entry name" value="PfaD-like_TIM-barrel"/>
</dbReference>
<dbReference type="InterPro" id="IPR013785">
    <property type="entry name" value="Aldolase_TIM"/>
</dbReference>
<organism evidence="2">
    <name type="scientific">Desulfatirhabdium butyrativorans</name>
    <dbReference type="NCBI Taxonomy" id="340467"/>
    <lineage>
        <taxon>Bacteria</taxon>
        <taxon>Pseudomonadati</taxon>
        <taxon>Thermodesulfobacteriota</taxon>
        <taxon>Desulfobacteria</taxon>
        <taxon>Desulfobacterales</taxon>
        <taxon>Desulfatirhabdiaceae</taxon>
        <taxon>Desulfatirhabdium</taxon>
    </lineage>
</organism>
<evidence type="ECO:0000259" key="1">
    <source>
        <dbReference type="Pfam" id="PF21607"/>
    </source>
</evidence>
<protein>
    <submittedName>
        <fullName evidence="2">PfaD family polyunsaturated fatty acid/polyketide biosynthesis protein</fullName>
    </submittedName>
</protein>
<dbReference type="NCBIfam" id="TIGR02814">
    <property type="entry name" value="pfaD_fam"/>
    <property type="match status" value="1"/>
</dbReference>
<dbReference type="EMBL" id="DSUH01000362">
    <property type="protein sequence ID" value="HGU34271.1"/>
    <property type="molecule type" value="Genomic_DNA"/>
</dbReference>
<comment type="caution">
    <text evidence="2">The sequence shown here is derived from an EMBL/GenBank/DDBJ whole genome shotgun (WGS) entry which is preliminary data.</text>
</comment>
<dbReference type="Gene3D" id="3.20.20.70">
    <property type="entry name" value="Aldolase class I"/>
    <property type="match status" value="1"/>
</dbReference>
<gene>
    <name evidence="2" type="ORF">ENS29_15715</name>
</gene>
<accession>A0A7C4VRV1</accession>
<dbReference type="PANTHER" id="PTHR32332">
    <property type="entry name" value="2-NITROPROPANE DIOXYGENASE"/>
    <property type="match status" value="1"/>
</dbReference>